<dbReference type="Proteomes" id="UP001595075">
    <property type="component" value="Unassembled WGS sequence"/>
</dbReference>
<dbReference type="PANTHER" id="PTHR35041">
    <property type="entry name" value="MEDIATOR OF RNA POLYMERASE II TRANSCRIPTION SUBUNIT 1"/>
    <property type="match status" value="1"/>
</dbReference>
<feature type="transmembrane region" description="Helical" evidence="2">
    <location>
        <begin position="137"/>
        <end position="159"/>
    </location>
</feature>
<protein>
    <submittedName>
        <fullName evidence="3">Uncharacterized protein</fullName>
    </submittedName>
</protein>
<feature type="compositionally biased region" description="Low complexity" evidence="1">
    <location>
        <begin position="15"/>
        <end position="26"/>
    </location>
</feature>
<evidence type="ECO:0000313" key="4">
    <source>
        <dbReference type="Proteomes" id="UP001595075"/>
    </source>
</evidence>
<name>A0ABR4BT27_9HELO</name>
<feature type="transmembrane region" description="Helical" evidence="2">
    <location>
        <begin position="41"/>
        <end position="61"/>
    </location>
</feature>
<keyword evidence="2" id="KW-1133">Transmembrane helix</keyword>
<keyword evidence="2" id="KW-0472">Membrane</keyword>
<feature type="region of interest" description="Disordered" evidence="1">
    <location>
        <begin position="1"/>
        <end position="28"/>
    </location>
</feature>
<dbReference type="PANTHER" id="PTHR35041:SF6">
    <property type="entry name" value="FORMYLMETHIONINE DEFORMYLASE-LIKE PROTEIN-RELATED"/>
    <property type="match status" value="1"/>
</dbReference>
<keyword evidence="2" id="KW-0812">Transmembrane</keyword>
<accession>A0ABR4BT27</accession>
<comment type="caution">
    <text evidence="3">The sequence shown here is derived from an EMBL/GenBank/DDBJ whole genome shotgun (WGS) entry which is preliminary data.</text>
</comment>
<evidence type="ECO:0000256" key="1">
    <source>
        <dbReference type="SAM" id="MobiDB-lite"/>
    </source>
</evidence>
<reference evidence="3 4" key="1">
    <citation type="journal article" date="2024" name="Commun. Biol.">
        <title>Comparative genomic analysis of thermophilic fungi reveals convergent evolutionary adaptations and gene losses.</title>
        <authorList>
            <person name="Steindorff A.S."/>
            <person name="Aguilar-Pontes M.V."/>
            <person name="Robinson A.J."/>
            <person name="Andreopoulos B."/>
            <person name="LaButti K."/>
            <person name="Kuo A."/>
            <person name="Mondo S."/>
            <person name="Riley R."/>
            <person name="Otillar R."/>
            <person name="Haridas S."/>
            <person name="Lipzen A."/>
            <person name="Grimwood J."/>
            <person name="Schmutz J."/>
            <person name="Clum A."/>
            <person name="Reid I.D."/>
            <person name="Moisan M.C."/>
            <person name="Butler G."/>
            <person name="Nguyen T.T.M."/>
            <person name="Dewar K."/>
            <person name="Conant G."/>
            <person name="Drula E."/>
            <person name="Henrissat B."/>
            <person name="Hansel C."/>
            <person name="Singer S."/>
            <person name="Hutchinson M.I."/>
            <person name="de Vries R.P."/>
            <person name="Natvig D.O."/>
            <person name="Powell A.J."/>
            <person name="Tsang A."/>
            <person name="Grigoriev I.V."/>
        </authorList>
    </citation>
    <scope>NUCLEOTIDE SEQUENCE [LARGE SCALE GENOMIC DNA]</scope>
    <source>
        <strain evidence="3 4">CBS 494.80</strain>
    </source>
</reference>
<gene>
    <name evidence="3" type="ORF">VTL71DRAFT_8841</name>
</gene>
<organism evidence="3 4">
    <name type="scientific">Oculimacula yallundae</name>
    <dbReference type="NCBI Taxonomy" id="86028"/>
    <lineage>
        <taxon>Eukaryota</taxon>
        <taxon>Fungi</taxon>
        <taxon>Dikarya</taxon>
        <taxon>Ascomycota</taxon>
        <taxon>Pezizomycotina</taxon>
        <taxon>Leotiomycetes</taxon>
        <taxon>Helotiales</taxon>
        <taxon>Ploettnerulaceae</taxon>
        <taxon>Oculimacula</taxon>
    </lineage>
</organism>
<evidence type="ECO:0000313" key="3">
    <source>
        <dbReference type="EMBL" id="KAL2060789.1"/>
    </source>
</evidence>
<feature type="transmembrane region" description="Helical" evidence="2">
    <location>
        <begin position="81"/>
        <end position="109"/>
    </location>
</feature>
<sequence>MEQKKPSATVASGETTTSQSSSPSSPIAGQKQTRYYWKAPVLMVVPLIVGLLLAVGQHLFYKSLDGDIVGSKSQQSWNNRYGVAMTFLIRAFLGTAIGTAGVQNIWYLLGSKATKLETMDAVAAIMSSFTDFLNPRVWIHGPVLSLLAVGVWIVLPLAAISPPTTLTVQGKLRNSSISTKIPNLDYAINNFALGGSNAVGEYSGPAAAIERIVNSVFTQGSIVNLTSSAPCQYCSFPLQFYGPIMTCTKVSNETQTMISRAIYAAGSSNPSSYTRPPHFVAFTPIASKNGVNVTENALNASITNSIKLTFGGDSSIFRSFDTASSIAKTFLFMYDEDKSLECGLYNASYEVEFEFNNGAQSISVRKPTPLNGISFRESSTYFQLNAYRSSVPSQNATAAASNLYWTRRALHQLAFQAIGQAINKRLVGLIQDTMYSGVIASNTEVLSSSLGSTPELGPFSTLQKASSDDPEAPAVDYSHNVPLAQAVQDLSINVTLSLFSSPEFLQGARSMTSSMAPAALTNATNTTVLNFSQDNIYVYTPRDLFISWGIAILYTLFAVLLGMLAIAQNGATYSNSFSTVVRSTRQMHQDSEILAAETSGADPLPAALATEVFTLKLKGRDQGYQKVPQR</sequence>
<evidence type="ECO:0000256" key="2">
    <source>
        <dbReference type="SAM" id="Phobius"/>
    </source>
</evidence>
<proteinExistence type="predicted"/>
<feature type="transmembrane region" description="Helical" evidence="2">
    <location>
        <begin position="545"/>
        <end position="567"/>
    </location>
</feature>
<keyword evidence="4" id="KW-1185">Reference proteome</keyword>
<dbReference type="EMBL" id="JAZHXI010000020">
    <property type="protein sequence ID" value="KAL2060789.1"/>
    <property type="molecule type" value="Genomic_DNA"/>
</dbReference>